<proteinExistence type="predicted"/>
<feature type="non-terminal residue" evidence="1">
    <location>
        <position position="1"/>
    </location>
</feature>
<dbReference type="AlphaFoldDB" id="A0A0C9TUA6"/>
<evidence type="ECO:0000313" key="2">
    <source>
        <dbReference type="Proteomes" id="UP000053647"/>
    </source>
</evidence>
<evidence type="ECO:0000313" key="1">
    <source>
        <dbReference type="EMBL" id="KIJ10841.1"/>
    </source>
</evidence>
<dbReference type="Proteomes" id="UP000053647">
    <property type="component" value="Unassembled WGS sequence"/>
</dbReference>
<organism evidence="1 2">
    <name type="scientific">Paxillus involutus ATCC 200175</name>
    <dbReference type="NCBI Taxonomy" id="664439"/>
    <lineage>
        <taxon>Eukaryota</taxon>
        <taxon>Fungi</taxon>
        <taxon>Dikarya</taxon>
        <taxon>Basidiomycota</taxon>
        <taxon>Agaricomycotina</taxon>
        <taxon>Agaricomycetes</taxon>
        <taxon>Agaricomycetidae</taxon>
        <taxon>Boletales</taxon>
        <taxon>Paxilineae</taxon>
        <taxon>Paxillaceae</taxon>
        <taxon>Paxillus</taxon>
    </lineage>
</organism>
<dbReference type="OrthoDB" id="2647060at2759"/>
<keyword evidence="2" id="KW-1185">Reference proteome</keyword>
<sequence length="57" mass="6423">LPQVLLYYGLFLTAPSQPCMAISIELLVFYRALFERSCDAVNTLASALNSHYTHRGF</sequence>
<name>A0A0C9TUA6_PAXIN</name>
<accession>A0A0C9TUA6</accession>
<dbReference type="EMBL" id="KN819394">
    <property type="protein sequence ID" value="KIJ10841.1"/>
    <property type="molecule type" value="Genomic_DNA"/>
</dbReference>
<protein>
    <submittedName>
        <fullName evidence="1">Uncharacterized protein</fullName>
    </submittedName>
</protein>
<dbReference type="HOGENOM" id="CLU_004552_8_1_1"/>
<gene>
    <name evidence="1" type="ORF">PAXINDRAFT_85381</name>
</gene>
<reference evidence="2" key="2">
    <citation type="submission" date="2015-01" db="EMBL/GenBank/DDBJ databases">
        <title>Evolutionary Origins and Diversification of the Mycorrhizal Mutualists.</title>
        <authorList>
            <consortium name="DOE Joint Genome Institute"/>
            <consortium name="Mycorrhizal Genomics Consortium"/>
            <person name="Kohler A."/>
            <person name="Kuo A."/>
            <person name="Nagy L.G."/>
            <person name="Floudas D."/>
            <person name="Copeland A."/>
            <person name="Barry K.W."/>
            <person name="Cichocki N."/>
            <person name="Veneault-Fourrey C."/>
            <person name="LaButti K."/>
            <person name="Lindquist E.A."/>
            <person name="Lipzen A."/>
            <person name="Lundell T."/>
            <person name="Morin E."/>
            <person name="Murat C."/>
            <person name="Riley R."/>
            <person name="Ohm R."/>
            <person name="Sun H."/>
            <person name="Tunlid A."/>
            <person name="Henrissat B."/>
            <person name="Grigoriev I.V."/>
            <person name="Hibbett D.S."/>
            <person name="Martin F."/>
        </authorList>
    </citation>
    <scope>NUCLEOTIDE SEQUENCE [LARGE SCALE GENOMIC DNA]</scope>
    <source>
        <strain evidence="2">ATCC 200175</strain>
    </source>
</reference>
<reference evidence="1 2" key="1">
    <citation type="submission" date="2014-06" db="EMBL/GenBank/DDBJ databases">
        <authorList>
            <consortium name="DOE Joint Genome Institute"/>
            <person name="Kuo A."/>
            <person name="Kohler A."/>
            <person name="Nagy L.G."/>
            <person name="Floudas D."/>
            <person name="Copeland A."/>
            <person name="Barry K.W."/>
            <person name="Cichocki N."/>
            <person name="Veneault-Fourrey C."/>
            <person name="LaButti K."/>
            <person name="Lindquist E.A."/>
            <person name="Lipzen A."/>
            <person name="Lundell T."/>
            <person name="Morin E."/>
            <person name="Murat C."/>
            <person name="Sun H."/>
            <person name="Tunlid A."/>
            <person name="Henrissat B."/>
            <person name="Grigoriev I.V."/>
            <person name="Hibbett D.S."/>
            <person name="Martin F."/>
            <person name="Nordberg H.P."/>
            <person name="Cantor M.N."/>
            <person name="Hua S.X."/>
        </authorList>
    </citation>
    <scope>NUCLEOTIDE SEQUENCE [LARGE SCALE GENOMIC DNA]</scope>
    <source>
        <strain evidence="1 2">ATCC 200175</strain>
    </source>
</reference>